<organism evidence="1 2">
    <name type="scientific">Macroventuria anomochaeta</name>
    <dbReference type="NCBI Taxonomy" id="301207"/>
    <lineage>
        <taxon>Eukaryota</taxon>
        <taxon>Fungi</taxon>
        <taxon>Dikarya</taxon>
        <taxon>Ascomycota</taxon>
        <taxon>Pezizomycotina</taxon>
        <taxon>Dothideomycetes</taxon>
        <taxon>Pleosporomycetidae</taxon>
        <taxon>Pleosporales</taxon>
        <taxon>Pleosporineae</taxon>
        <taxon>Didymellaceae</taxon>
        <taxon>Macroventuria</taxon>
    </lineage>
</organism>
<evidence type="ECO:0000313" key="2">
    <source>
        <dbReference type="Proteomes" id="UP000799754"/>
    </source>
</evidence>
<proteinExistence type="predicted"/>
<accession>A0ACB6SK84</accession>
<protein>
    <submittedName>
        <fullName evidence="1">Uncharacterized protein</fullName>
    </submittedName>
</protein>
<evidence type="ECO:0000313" key="1">
    <source>
        <dbReference type="EMBL" id="KAF2634004.1"/>
    </source>
</evidence>
<dbReference type="EMBL" id="MU006701">
    <property type="protein sequence ID" value="KAF2634004.1"/>
    <property type="molecule type" value="Genomic_DNA"/>
</dbReference>
<reference evidence="1" key="1">
    <citation type="journal article" date="2020" name="Stud. Mycol.">
        <title>101 Dothideomycetes genomes: a test case for predicting lifestyles and emergence of pathogens.</title>
        <authorList>
            <person name="Haridas S."/>
            <person name="Albert R."/>
            <person name="Binder M."/>
            <person name="Bloem J."/>
            <person name="Labutti K."/>
            <person name="Salamov A."/>
            <person name="Andreopoulos B."/>
            <person name="Baker S."/>
            <person name="Barry K."/>
            <person name="Bills G."/>
            <person name="Bluhm B."/>
            <person name="Cannon C."/>
            <person name="Castanera R."/>
            <person name="Culley D."/>
            <person name="Daum C."/>
            <person name="Ezra D."/>
            <person name="Gonzalez J."/>
            <person name="Henrissat B."/>
            <person name="Kuo A."/>
            <person name="Liang C."/>
            <person name="Lipzen A."/>
            <person name="Lutzoni F."/>
            <person name="Magnuson J."/>
            <person name="Mondo S."/>
            <person name="Nolan M."/>
            <person name="Ohm R."/>
            <person name="Pangilinan J."/>
            <person name="Park H.-J."/>
            <person name="Ramirez L."/>
            <person name="Alfaro M."/>
            <person name="Sun H."/>
            <person name="Tritt A."/>
            <person name="Yoshinaga Y."/>
            <person name="Zwiers L.-H."/>
            <person name="Turgeon B."/>
            <person name="Goodwin S."/>
            <person name="Spatafora J."/>
            <person name="Crous P."/>
            <person name="Grigoriev I."/>
        </authorList>
    </citation>
    <scope>NUCLEOTIDE SEQUENCE</scope>
    <source>
        <strain evidence="1">CBS 525.71</strain>
    </source>
</reference>
<keyword evidence="2" id="KW-1185">Reference proteome</keyword>
<sequence length="818" mass="90840">MAPRSGTADILSSPSFSDTEAASQQLLAEASSPVRRQYAAVIGANLLNAARMLPKPPAPALTQAGRAGKLLKPGKLRPGSLKRVSLPEERPRKVRGTGVYDLNPSPQKRSSLPAQVVASEDEAHAQNSVSAGDIVDVVPETSQVRSEDDVPAEVPESDDVPAANEEPVEDDHVEIVPVSLVPPVHEEASSAIHKWRGRPPKRKSGGSTVSARLSDAGTVEVQEEDEPSAISTKAKRKVRYEDVPNTATSVEPSDKAPVAKRRRRLNGPRFVSPDAAEFDEVLIAPKSTTQQDARPRGDPQPEVRVFIRPTGLRTAQAELEEAKDNSATAIPATASGQRRKVSAQPVRATTRKIQAINHVLAQVDDADGENVAEAPQPSAHATGDGGKCKDDREDKPRNAGTRSNEDHGQDHGQDNGQDNDDGPDGEHNDEQNDEQDEGAREHDEQNEEANNECANLAGSQTTNDQFNRLHALDKVFQFADSEERSGVCSTKLGRNIHRRCDRSRVTLSQSGEDCSLDDITRCKDDLTDLLTVIGSWVQQERRVVFKRDAFAYLFRALTLVLEAMHDKLQEKQGEITESLEAMQIVYPFICEVLKFKDTMDAWKVTVPQQTQGDRLIKSVEGGLITPLRAVEKAFRVKFGHLKKVQQTRQALLDLQRQREEQEQALIQREDAVRAGRERRKRWQDIHIARMQCEPDPARRRRLRFVEPVELVETDADGRQFERVPFFIKRSMPPPQSTPASSGKEWTKEQETMLLDALQSSDALERIFKKYCGPNGALRDFSVSDFAAKMTWVRSGWAQLSQQHGWEVPEWVQKIPLLP</sequence>
<name>A0ACB6SK84_9PLEO</name>
<comment type="caution">
    <text evidence="1">The sequence shown here is derived from an EMBL/GenBank/DDBJ whole genome shotgun (WGS) entry which is preliminary data.</text>
</comment>
<dbReference type="Proteomes" id="UP000799754">
    <property type="component" value="Unassembled WGS sequence"/>
</dbReference>
<gene>
    <name evidence="1" type="ORF">BU25DRAFT_444595</name>
</gene>